<dbReference type="PANTHER" id="PTHR21040:SF13">
    <property type="entry name" value="BETA-N-ACETYLHEXOSAMINIDASE"/>
    <property type="match status" value="1"/>
</dbReference>
<comment type="similarity">
    <text evidence="2">Belongs to the glycosyl hydrolase 20 family.</text>
</comment>
<dbReference type="Pfam" id="PF00728">
    <property type="entry name" value="Glyco_hydro_20"/>
    <property type="match status" value="1"/>
</dbReference>
<organism evidence="6 7">
    <name type="scientific">Aromia moschata</name>
    <dbReference type="NCBI Taxonomy" id="1265417"/>
    <lineage>
        <taxon>Eukaryota</taxon>
        <taxon>Metazoa</taxon>
        <taxon>Ecdysozoa</taxon>
        <taxon>Arthropoda</taxon>
        <taxon>Hexapoda</taxon>
        <taxon>Insecta</taxon>
        <taxon>Pterygota</taxon>
        <taxon>Neoptera</taxon>
        <taxon>Endopterygota</taxon>
        <taxon>Coleoptera</taxon>
        <taxon>Polyphaga</taxon>
        <taxon>Cucujiformia</taxon>
        <taxon>Chrysomeloidea</taxon>
        <taxon>Cerambycidae</taxon>
        <taxon>Cerambycinae</taxon>
        <taxon>Callichromatini</taxon>
        <taxon>Aromia</taxon>
    </lineage>
</organism>
<keyword evidence="7" id="KW-1185">Reference proteome</keyword>
<dbReference type="SUPFAM" id="SSF51445">
    <property type="entry name" value="(Trans)glycosidases"/>
    <property type="match status" value="1"/>
</dbReference>
<proteinExistence type="inferred from homology"/>
<dbReference type="AlphaFoldDB" id="A0AAV8X840"/>
<accession>A0AAV8X840</accession>
<dbReference type="InterPro" id="IPR015883">
    <property type="entry name" value="Glyco_hydro_20_cat"/>
</dbReference>
<dbReference type="GO" id="GO:0005975">
    <property type="term" value="P:carbohydrate metabolic process"/>
    <property type="evidence" value="ECO:0007669"/>
    <property type="project" value="InterPro"/>
</dbReference>
<dbReference type="PANTHER" id="PTHR21040">
    <property type="entry name" value="BCDNA.GH04120"/>
    <property type="match status" value="1"/>
</dbReference>
<reference evidence="6" key="1">
    <citation type="journal article" date="2023" name="Insect Mol. Biol.">
        <title>Genome sequencing provides insights into the evolution of gene families encoding plant cell wall-degrading enzymes in longhorned beetles.</title>
        <authorList>
            <person name="Shin N.R."/>
            <person name="Okamura Y."/>
            <person name="Kirsch R."/>
            <person name="Pauchet Y."/>
        </authorList>
    </citation>
    <scope>NUCLEOTIDE SEQUENCE</scope>
    <source>
        <strain evidence="6">AMC_N1</strain>
    </source>
</reference>
<evidence type="ECO:0000259" key="5">
    <source>
        <dbReference type="Pfam" id="PF00728"/>
    </source>
</evidence>
<evidence type="ECO:0000256" key="3">
    <source>
        <dbReference type="ARBA" id="ARBA00012663"/>
    </source>
</evidence>
<evidence type="ECO:0000256" key="1">
    <source>
        <dbReference type="ARBA" id="ARBA00001231"/>
    </source>
</evidence>
<name>A0AAV8X840_9CUCU</name>
<dbReference type="InterPro" id="IPR017853">
    <property type="entry name" value="GH"/>
</dbReference>
<dbReference type="Proteomes" id="UP001162162">
    <property type="component" value="Unassembled WGS sequence"/>
</dbReference>
<keyword evidence="4" id="KW-0378">Hydrolase</keyword>
<gene>
    <name evidence="6" type="ORF">NQ318_004504</name>
</gene>
<comment type="caution">
    <text evidence="6">The sequence shown here is derived from an EMBL/GenBank/DDBJ whole genome shotgun (WGS) entry which is preliminary data.</text>
</comment>
<evidence type="ECO:0000256" key="4">
    <source>
        <dbReference type="ARBA" id="ARBA00022801"/>
    </source>
</evidence>
<dbReference type="InterPro" id="IPR038901">
    <property type="entry name" value="HEXDC-like"/>
</dbReference>
<evidence type="ECO:0000313" key="7">
    <source>
        <dbReference type="Proteomes" id="UP001162162"/>
    </source>
</evidence>
<dbReference type="EC" id="3.2.1.52" evidence="3"/>
<dbReference type="Gene3D" id="3.20.20.80">
    <property type="entry name" value="Glycosidases"/>
    <property type="match status" value="1"/>
</dbReference>
<protein>
    <recommendedName>
        <fullName evidence="3">beta-N-acetylhexosaminidase</fullName>
        <ecNumber evidence="3">3.2.1.52</ecNumber>
    </recommendedName>
</protein>
<feature type="domain" description="Glycoside hydrolase family 20 catalytic" evidence="5">
    <location>
        <begin position="59"/>
        <end position="214"/>
    </location>
</feature>
<dbReference type="EMBL" id="JAPWTK010000996">
    <property type="protein sequence ID" value="KAJ8934720.1"/>
    <property type="molecule type" value="Genomic_DNA"/>
</dbReference>
<comment type="catalytic activity">
    <reaction evidence="1">
        <text>Hydrolysis of terminal non-reducing N-acetyl-D-hexosamine residues in N-acetyl-beta-D-hexosaminides.</text>
        <dbReference type="EC" id="3.2.1.52"/>
    </reaction>
</comment>
<sequence length="214" mass="24798">MKKPSAVVTTNQQKESNYVLNEFLQSDYTKNIAFEGDKIVHLDLKGAPPKVSYYGQLFPLLAKLGATGILIEYEDMFPYSGKDIGRINKLAKHNNLKVIPLIQTFGHMEFLLKLSEYKEYREVPSYPQVICPTHENTLRLIESMVQQIISAHPEIDMIHIGADEVYYLGICDRCTETMIKYNLSKNLLFLEHINNIIEFVNKRYPHLKVLMWDD</sequence>
<dbReference type="GO" id="GO:0004563">
    <property type="term" value="F:beta-N-acetylhexosaminidase activity"/>
    <property type="evidence" value="ECO:0007669"/>
    <property type="project" value="UniProtKB-EC"/>
</dbReference>
<evidence type="ECO:0000256" key="2">
    <source>
        <dbReference type="ARBA" id="ARBA00006285"/>
    </source>
</evidence>
<evidence type="ECO:0000313" key="6">
    <source>
        <dbReference type="EMBL" id="KAJ8934720.1"/>
    </source>
</evidence>